<dbReference type="PANTHER" id="PTHR11266">
    <property type="entry name" value="PEROXISOMAL MEMBRANE PROTEIN 2, PXMP2 MPV17"/>
    <property type="match status" value="1"/>
</dbReference>
<keyword evidence="8" id="KW-1185">Reference proteome</keyword>
<evidence type="ECO:0000256" key="3">
    <source>
        <dbReference type="ARBA" id="ARBA00022692"/>
    </source>
</evidence>
<evidence type="ECO:0000256" key="4">
    <source>
        <dbReference type="ARBA" id="ARBA00022989"/>
    </source>
</evidence>
<dbReference type="RefSeq" id="XP_069204082.1">
    <property type="nucleotide sequence ID" value="XM_069340611.1"/>
</dbReference>
<comment type="caution">
    <text evidence="7">The sequence shown here is derived from an EMBL/GenBank/DDBJ whole genome shotgun (WGS) entry which is preliminary data.</text>
</comment>
<keyword evidence="4 6" id="KW-1133">Transmembrane helix</keyword>
<dbReference type="Proteomes" id="UP001562354">
    <property type="component" value="Unassembled WGS sequence"/>
</dbReference>
<comment type="similarity">
    <text evidence="2 6">Belongs to the peroxisomal membrane protein PXMP2/4 family.</text>
</comment>
<evidence type="ECO:0000256" key="2">
    <source>
        <dbReference type="ARBA" id="ARBA00006824"/>
    </source>
</evidence>
<evidence type="ECO:0000313" key="8">
    <source>
        <dbReference type="Proteomes" id="UP001562354"/>
    </source>
</evidence>
<comment type="subcellular location">
    <subcellularLocation>
        <location evidence="1">Membrane</location>
        <topology evidence="1">Multi-pass membrane protein</topology>
    </subcellularLocation>
</comment>
<dbReference type="GeneID" id="95975126"/>
<evidence type="ECO:0000256" key="1">
    <source>
        <dbReference type="ARBA" id="ARBA00004141"/>
    </source>
</evidence>
<comment type="caution">
    <text evidence="6">Lacks conserved residue(s) required for the propagation of feature annotation.</text>
</comment>
<dbReference type="Pfam" id="PF04117">
    <property type="entry name" value="Mpv17_PMP22"/>
    <property type="match status" value="1"/>
</dbReference>
<keyword evidence="3 6" id="KW-0812">Transmembrane</keyword>
<organism evidence="7 8">
    <name type="scientific">Neodothiora populina</name>
    <dbReference type="NCBI Taxonomy" id="2781224"/>
    <lineage>
        <taxon>Eukaryota</taxon>
        <taxon>Fungi</taxon>
        <taxon>Dikarya</taxon>
        <taxon>Ascomycota</taxon>
        <taxon>Pezizomycotina</taxon>
        <taxon>Dothideomycetes</taxon>
        <taxon>Dothideomycetidae</taxon>
        <taxon>Dothideales</taxon>
        <taxon>Dothioraceae</taxon>
        <taxon>Neodothiora</taxon>
    </lineage>
</organism>
<proteinExistence type="inferred from homology"/>
<reference evidence="7 8" key="1">
    <citation type="submission" date="2024-07" db="EMBL/GenBank/DDBJ databases">
        <title>Draft sequence of the Neodothiora populina.</title>
        <authorList>
            <person name="Drown D.D."/>
            <person name="Schuette U.S."/>
            <person name="Buechlein A.B."/>
            <person name="Rusch D.R."/>
            <person name="Winton L.W."/>
            <person name="Adams G.A."/>
        </authorList>
    </citation>
    <scope>NUCLEOTIDE SEQUENCE [LARGE SCALE GENOMIC DNA]</scope>
    <source>
        <strain evidence="7 8">CPC 39397</strain>
    </source>
</reference>
<feature type="transmembrane region" description="Helical" evidence="6">
    <location>
        <begin position="299"/>
        <end position="317"/>
    </location>
</feature>
<evidence type="ECO:0000256" key="6">
    <source>
        <dbReference type="RuleBase" id="RU363053"/>
    </source>
</evidence>
<dbReference type="PANTHER" id="PTHR11266:SF80">
    <property type="entry name" value="PEROXISOMAL MEMBRANE PROTEIN 2"/>
    <property type="match status" value="1"/>
</dbReference>
<name>A0ABR3PPX1_9PEZI</name>
<evidence type="ECO:0000256" key="5">
    <source>
        <dbReference type="ARBA" id="ARBA00023136"/>
    </source>
</evidence>
<evidence type="ECO:0000313" key="7">
    <source>
        <dbReference type="EMBL" id="KAL1311233.1"/>
    </source>
</evidence>
<dbReference type="EMBL" id="JBFMKM010000003">
    <property type="protein sequence ID" value="KAL1311233.1"/>
    <property type="molecule type" value="Genomic_DNA"/>
</dbReference>
<gene>
    <name evidence="7" type="ORF">AAFC00_001423</name>
</gene>
<protein>
    <submittedName>
        <fullName evidence="7">Uncharacterized protein</fullName>
    </submittedName>
</protein>
<keyword evidence="5 6" id="KW-0472">Membrane</keyword>
<accession>A0ABR3PPX1</accession>
<sequence length="320" mass="33741">MASPIVKATIQAASLSAVSNILAQLISCYQTGKSFSIDPVPLGQFVTFSLMSCPPNYLWQSWLEATFPGYTAASEHGTMDSIAQNAGVKQITDKTGPALQALNEKTAPALQSISDTTGPALQALNEKTAPAFQTISDQTSAAASATQDSEIVHQVRRRATEGVETVKAKAKEYEARAGLNSAFTKASDLITPQTFSTPDGKIIEKAADGAVQPDTRSSTKKKLNVKNTAIKFSLDQTFGAIVNTVFFIAGIGALRGESLAYIASNVKNDSIPLLLAGQKLWPAVSLISFTLIPVEQRTVFGGVVGVGWGIFLSLLAGGKK</sequence>
<dbReference type="InterPro" id="IPR007248">
    <property type="entry name" value="Mpv17_PMP22"/>
</dbReference>